<keyword evidence="7" id="KW-0812">Transmembrane</keyword>
<dbReference type="GeneID" id="110206108"/>
<evidence type="ECO:0000313" key="25">
    <source>
        <dbReference type="RefSeq" id="XP_020838830.1"/>
    </source>
</evidence>
<name>A0A6P5K177_PHACI</name>
<evidence type="ECO:0000256" key="9">
    <source>
        <dbReference type="ARBA" id="ARBA00022968"/>
    </source>
</evidence>
<sequence>MQSRRRKYLWPILSAFWLLLVLLGAPRLQQLAIPPGLRPKTLTSWPRWLDQELLPSFVGPEELSKDPCPPSCSTHEWRSQKLGCLMETCFDTSRCQSQGFKVFVYPIGPTQPISEVHHKVLASIEGSRYHTVNPEEACLFVLPGDALGPQLLPLWNGGQNHLIFHLHPGSWLDLGFDPGQAMMARANPTPETFRLGFDVSLPFFPQSYPQRGGSQSQLVHLIPTWRRPVGLRHVGSGSSNQWDQNAILIPSDRHGETSKGRRDRPCKQDHTTEQSEDQKRLYNSTFCFIPPNCRLGSFHLLQALKAGCIPVLLSRGWEPPFSEVIDWGTSAIVIDERHLHQLKSALQGLPPARVLALRQQTQFLWDAYFSSVEKIVYTTLEIVRDRIFRAASRPWLLWNAPPGGLLALPTFSTHLADFPFYYQRHGSRPSGRFSALIWVGSLDQPPMKLIQEVAGSQHCAQILVLWSNESPPPAQGKWPQTTVPLIVIEGKKKKSDRFFPYSTISTDAILSLDARSSLSTSEVDFAFVVWLSFPERIVGFQTRSHFWDETNGSWDYTDQRPNEFSVVLTAAAFYHRYYHNLFTHSLPAPLRDLVDELSACEDILMNFLVAEVTKLPPIKVPQRKQLQEVPSPQHPRAEQQLKNCVNRFASWFGRMPLVHSQLRLDPVLFKDQVSVLRKKYRHLERL</sequence>
<evidence type="ECO:0000256" key="11">
    <source>
        <dbReference type="ARBA" id="ARBA00023136"/>
    </source>
</evidence>
<dbReference type="AlphaFoldDB" id="A0A6P5K177"/>
<evidence type="ECO:0000256" key="16">
    <source>
        <dbReference type="ARBA" id="ARBA00074809"/>
    </source>
</evidence>
<evidence type="ECO:0000256" key="8">
    <source>
        <dbReference type="ARBA" id="ARBA00022824"/>
    </source>
</evidence>
<dbReference type="GO" id="GO:0050508">
    <property type="term" value="F:glucuronosyl-N-acetylglucosaminyl-proteoglycan 4-alpha-N-acetylglucosaminyltransferase activity"/>
    <property type="evidence" value="ECO:0007669"/>
    <property type="project" value="UniProtKB-EC"/>
</dbReference>
<evidence type="ECO:0000256" key="12">
    <source>
        <dbReference type="ARBA" id="ARBA00023157"/>
    </source>
</evidence>
<comment type="similarity">
    <text evidence="3">Belongs to the glycosyltransferase 47 family.</text>
</comment>
<feature type="domain" description="Exostosin GT47" evidence="22">
    <location>
        <begin position="97"/>
        <end position="348"/>
    </location>
</feature>
<dbReference type="SUPFAM" id="SSF53448">
    <property type="entry name" value="Nucleotide-diphospho-sugar transferases"/>
    <property type="match status" value="1"/>
</dbReference>
<evidence type="ECO:0000256" key="21">
    <source>
        <dbReference type="SAM" id="SignalP"/>
    </source>
</evidence>
<evidence type="ECO:0000256" key="14">
    <source>
        <dbReference type="ARBA" id="ARBA00052657"/>
    </source>
</evidence>
<comment type="subcellular location">
    <subcellularLocation>
        <location evidence="1">Endoplasmic reticulum membrane</location>
        <topology evidence="1">Single-pass type II membrane protein</topology>
    </subcellularLocation>
</comment>
<feature type="signal peptide" evidence="21">
    <location>
        <begin position="1"/>
        <end position="24"/>
    </location>
</feature>
<evidence type="ECO:0000259" key="22">
    <source>
        <dbReference type="Pfam" id="PF03016"/>
    </source>
</evidence>
<keyword evidence="12" id="KW-1015">Disulfide bond</keyword>
<evidence type="ECO:0000256" key="10">
    <source>
        <dbReference type="ARBA" id="ARBA00022989"/>
    </source>
</evidence>
<keyword evidence="9" id="KW-0735">Signal-anchor</keyword>
<accession>A0A6P5K177</accession>
<keyword evidence="11" id="KW-0472">Membrane</keyword>
<evidence type="ECO:0000256" key="5">
    <source>
        <dbReference type="ARBA" id="ARBA00022676"/>
    </source>
</evidence>
<dbReference type="RefSeq" id="XP_020838830.1">
    <property type="nucleotide sequence ID" value="XM_020983171.1"/>
</dbReference>
<gene>
    <name evidence="25" type="primary">EXTL1</name>
</gene>
<evidence type="ECO:0000256" key="1">
    <source>
        <dbReference type="ARBA" id="ARBA00004648"/>
    </source>
</evidence>
<keyword evidence="6" id="KW-0808">Transferase</keyword>
<dbReference type="Proteomes" id="UP000515140">
    <property type="component" value="Unplaced"/>
</dbReference>
<evidence type="ECO:0000256" key="15">
    <source>
        <dbReference type="ARBA" id="ARBA00057834"/>
    </source>
</evidence>
<protein>
    <recommendedName>
        <fullName evidence="16">Exostosin-like 1</fullName>
        <ecNumber evidence="4">2.4.1.224</ecNumber>
    </recommendedName>
    <alternativeName>
        <fullName evidence="17">Exostosin-L</fullName>
    </alternativeName>
    <alternativeName>
        <fullName evidence="19">Glucuronosyl-N-acetylglucosaminyl-proteoglycan 4-alpha-N-acetylglucosaminyltransferase</fullName>
    </alternativeName>
    <alternativeName>
        <fullName evidence="18">Multiple exostosis-like protein</fullName>
    </alternativeName>
</protein>
<evidence type="ECO:0000256" key="2">
    <source>
        <dbReference type="ARBA" id="ARBA00004922"/>
    </source>
</evidence>
<dbReference type="PANTHER" id="PTHR48261:SF3">
    <property type="entry name" value="EXOSTOSIN GLYCOSYLTRANSFERASE 1"/>
    <property type="match status" value="1"/>
</dbReference>
<evidence type="ECO:0000259" key="23">
    <source>
        <dbReference type="Pfam" id="PF09258"/>
    </source>
</evidence>
<evidence type="ECO:0000256" key="6">
    <source>
        <dbReference type="ARBA" id="ARBA00022679"/>
    </source>
</evidence>
<keyword evidence="5" id="KW-0328">Glycosyltransferase</keyword>
<dbReference type="Pfam" id="PF09258">
    <property type="entry name" value="Glyco_transf_64"/>
    <property type="match status" value="1"/>
</dbReference>
<comment type="function">
    <text evidence="15">Glycosyltransferase required for the biosynthesis of heparan-sulfate (HS). Transfers N-acetyl-alpha-D-glucosamine to the nascent HS chain (GlcNAcT-II activity). Appears to lack GlcNAcT I and GlcAT-II activities.</text>
</comment>
<evidence type="ECO:0000256" key="20">
    <source>
        <dbReference type="SAM" id="MobiDB-lite"/>
    </source>
</evidence>
<dbReference type="FunCoup" id="A0A6P5K177">
    <property type="interactions" value="163"/>
</dbReference>
<evidence type="ECO:0000256" key="4">
    <source>
        <dbReference type="ARBA" id="ARBA00012194"/>
    </source>
</evidence>
<evidence type="ECO:0000256" key="17">
    <source>
        <dbReference type="ARBA" id="ARBA00080873"/>
    </source>
</evidence>
<dbReference type="KEGG" id="pcw:110206108"/>
<proteinExistence type="inferred from homology"/>
<evidence type="ECO:0000256" key="13">
    <source>
        <dbReference type="ARBA" id="ARBA00023180"/>
    </source>
</evidence>
<dbReference type="EC" id="2.4.1.224" evidence="4"/>
<dbReference type="CTD" id="2134"/>
<feature type="compositionally biased region" description="Basic and acidic residues" evidence="20">
    <location>
        <begin position="251"/>
        <end position="277"/>
    </location>
</feature>
<evidence type="ECO:0000313" key="24">
    <source>
        <dbReference type="Proteomes" id="UP000515140"/>
    </source>
</evidence>
<evidence type="ECO:0000256" key="7">
    <source>
        <dbReference type="ARBA" id="ARBA00022692"/>
    </source>
</evidence>
<feature type="domain" description="Glycosyl transferase 64" evidence="23">
    <location>
        <begin position="433"/>
        <end position="669"/>
    </location>
</feature>
<comment type="catalytic activity">
    <reaction evidence="14">
        <text>3-O-{[(1-&gt;4)-beta-D-GlcA-(1-&gt;4)-alpha-D-GlcNAc](n)-(1-&gt;4)-beta-D-GlcA-(1-&gt;3)-beta-D-Gal-(1-&gt;3)-beta-D-Gal-(1-&gt;4)-beta-D-Xyl}-L-seryl-[protein] + UDP-N-acetyl-alpha-D-glucosamine = 3-O-{alpha-D-GlcNAc-[(1-&gt;4)-beta-D-GlcA-(1-&gt;4)-alpha-D-GlcNAc](n)-(1-&gt;4)-beta-D-GlcA-(1-&gt;3)-beta-D-Gal-(1-&gt;3)-beta-D-Gal-(1-&gt;4)-beta-D-Xyl}-L-seryl-[protein] + UDP + H(+)</text>
        <dbReference type="Rhea" id="RHEA:16213"/>
        <dbReference type="Rhea" id="RHEA-COMP:12621"/>
        <dbReference type="Rhea" id="RHEA-COMP:12623"/>
        <dbReference type="ChEBI" id="CHEBI:15378"/>
        <dbReference type="ChEBI" id="CHEBI:57705"/>
        <dbReference type="ChEBI" id="CHEBI:58223"/>
        <dbReference type="ChEBI" id="CHEBI:132415"/>
        <dbReference type="ChEBI" id="CHEBI:132416"/>
        <dbReference type="EC" id="2.4.1.224"/>
    </reaction>
</comment>
<reference evidence="25" key="1">
    <citation type="submission" date="2025-08" db="UniProtKB">
        <authorList>
            <consortium name="RefSeq"/>
        </authorList>
    </citation>
    <scope>IDENTIFICATION</scope>
    <source>
        <tissue evidence="25">Spleen</tissue>
    </source>
</reference>
<dbReference type="Gene3D" id="3.90.550.10">
    <property type="entry name" value="Spore Coat Polysaccharide Biosynthesis Protein SpsA, Chain A"/>
    <property type="match status" value="1"/>
</dbReference>
<keyword evidence="10" id="KW-1133">Transmembrane helix</keyword>
<keyword evidence="8" id="KW-0256">Endoplasmic reticulum</keyword>
<dbReference type="InterPro" id="IPR029044">
    <property type="entry name" value="Nucleotide-diphossugar_trans"/>
</dbReference>
<evidence type="ECO:0000256" key="19">
    <source>
        <dbReference type="ARBA" id="ARBA00083239"/>
    </source>
</evidence>
<feature type="region of interest" description="Disordered" evidence="20">
    <location>
        <begin position="236"/>
        <end position="277"/>
    </location>
</feature>
<dbReference type="InterPro" id="IPR004263">
    <property type="entry name" value="Exostosin"/>
</dbReference>
<dbReference type="Pfam" id="PF03016">
    <property type="entry name" value="Exostosin_GT47"/>
    <property type="match status" value="1"/>
</dbReference>
<dbReference type="FunFam" id="3.90.550.10:FF:000109">
    <property type="entry name" value="Exostosin like glycosyltransferase 1"/>
    <property type="match status" value="1"/>
</dbReference>
<dbReference type="InParanoid" id="A0A6P5K177"/>
<keyword evidence="21" id="KW-0732">Signal</keyword>
<organism evidence="24 25">
    <name type="scientific">Phascolarctos cinereus</name>
    <name type="common">Koala</name>
    <dbReference type="NCBI Taxonomy" id="38626"/>
    <lineage>
        <taxon>Eukaryota</taxon>
        <taxon>Metazoa</taxon>
        <taxon>Chordata</taxon>
        <taxon>Craniata</taxon>
        <taxon>Vertebrata</taxon>
        <taxon>Euteleostomi</taxon>
        <taxon>Mammalia</taxon>
        <taxon>Metatheria</taxon>
        <taxon>Diprotodontia</taxon>
        <taxon>Phascolarctidae</taxon>
        <taxon>Phascolarctos</taxon>
    </lineage>
</organism>
<keyword evidence="13" id="KW-0325">Glycoprotein</keyword>
<dbReference type="InterPro" id="IPR015338">
    <property type="entry name" value="GT64_dom"/>
</dbReference>
<dbReference type="PANTHER" id="PTHR48261">
    <property type="entry name" value="ACETYLGLUCOSAMINYLTRANSFERASE"/>
    <property type="match status" value="1"/>
</dbReference>
<keyword evidence="24" id="KW-1185">Reference proteome</keyword>
<comment type="pathway">
    <text evidence="2">Protein modification; protein glycosylation.</text>
</comment>
<feature type="chain" id="PRO_5028140503" description="Exostosin-like 1" evidence="21">
    <location>
        <begin position="25"/>
        <end position="686"/>
    </location>
</feature>
<dbReference type="GO" id="GO:0015012">
    <property type="term" value="P:heparan sulfate proteoglycan biosynthetic process"/>
    <property type="evidence" value="ECO:0007669"/>
    <property type="project" value="UniProtKB-ARBA"/>
</dbReference>
<evidence type="ECO:0000256" key="18">
    <source>
        <dbReference type="ARBA" id="ARBA00082373"/>
    </source>
</evidence>
<dbReference type="InterPro" id="IPR040911">
    <property type="entry name" value="Exostosin_GT47"/>
</dbReference>
<dbReference type="GO" id="GO:0005789">
    <property type="term" value="C:endoplasmic reticulum membrane"/>
    <property type="evidence" value="ECO:0007669"/>
    <property type="project" value="UniProtKB-SubCell"/>
</dbReference>
<evidence type="ECO:0000256" key="3">
    <source>
        <dbReference type="ARBA" id="ARBA00010271"/>
    </source>
</evidence>